<dbReference type="SUPFAM" id="SSF48576">
    <property type="entry name" value="Terpenoid synthases"/>
    <property type="match status" value="1"/>
</dbReference>
<dbReference type="Pfam" id="PF01397">
    <property type="entry name" value="Terpene_synth"/>
    <property type="match status" value="1"/>
</dbReference>
<dbReference type="SFLD" id="SFLDS00005">
    <property type="entry name" value="Isoprenoid_Synthase_Type_I"/>
    <property type="match status" value="1"/>
</dbReference>
<evidence type="ECO:0000256" key="5">
    <source>
        <dbReference type="ARBA" id="ARBA00038405"/>
    </source>
</evidence>
<comment type="cofactor">
    <cofactor evidence="1">
        <name>Mn(2+)</name>
        <dbReference type="ChEBI" id="CHEBI:29035"/>
    </cofactor>
</comment>
<dbReference type="GO" id="GO:0016102">
    <property type="term" value="P:diterpenoid biosynthetic process"/>
    <property type="evidence" value="ECO:0007669"/>
    <property type="project" value="InterPro"/>
</dbReference>
<proteinExistence type="evidence at transcript level"/>
<feature type="domain" description="Terpene synthase metal-binding" evidence="7">
    <location>
        <begin position="323"/>
        <end position="557"/>
    </location>
</feature>
<protein>
    <submittedName>
        <fullName evidence="8">Terpene synthase 16</fullName>
        <ecNumber evidence="8">4.2.3.121</ecNumber>
    </submittedName>
</protein>
<evidence type="ECO:0000256" key="4">
    <source>
        <dbReference type="ARBA" id="ARBA00023239"/>
    </source>
</evidence>
<dbReference type="PANTHER" id="PTHR31225">
    <property type="entry name" value="OS04G0344100 PROTEIN-RELATED"/>
    <property type="match status" value="1"/>
</dbReference>
<accession>A0A6C0QED6</accession>
<dbReference type="InterPro" id="IPR036965">
    <property type="entry name" value="Terpene_synth_N_sf"/>
</dbReference>
<keyword evidence="4 8" id="KW-0456">Lyase</keyword>
<evidence type="ECO:0000256" key="2">
    <source>
        <dbReference type="ARBA" id="ARBA00022723"/>
    </source>
</evidence>
<reference evidence="8" key="1">
    <citation type="submission" date="2019-01" db="EMBL/GenBank/DDBJ databases">
        <authorList>
            <person name="Ma L.-T."/>
            <person name="Chu F.-H."/>
        </authorList>
    </citation>
    <scope>NUCLEOTIDE SEQUENCE</scope>
</reference>
<dbReference type="FunFam" id="1.10.600.10:FF:000005">
    <property type="entry name" value="Ent-kaur-16-ene synthase, chloroplastic"/>
    <property type="match status" value="1"/>
</dbReference>
<dbReference type="Gene3D" id="1.10.600.10">
    <property type="entry name" value="Farnesyl Diphosphate Synthase"/>
    <property type="match status" value="1"/>
</dbReference>
<dbReference type="InterPro" id="IPR050148">
    <property type="entry name" value="Terpene_synthase-like"/>
</dbReference>
<dbReference type="InterPro" id="IPR008949">
    <property type="entry name" value="Isoprenoid_synthase_dom_sf"/>
</dbReference>
<dbReference type="EMBL" id="MK457359">
    <property type="protein sequence ID" value="QHZ00923.1"/>
    <property type="molecule type" value="mRNA"/>
</dbReference>
<dbReference type="Pfam" id="PF03936">
    <property type="entry name" value="Terpene_synth_C"/>
    <property type="match status" value="1"/>
</dbReference>
<evidence type="ECO:0000259" key="6">
    <source>
        <dbReference type="Pfam" id="PF01397"/>
    </source>
</evidence>
<dbReference type="GO" id="GO:0010597">
    <property type="term" value="P:green leaf volatile biosynthetic process"/>
    <property type="evidence" value="ECO:0007669"/>
    <property type="project" value="UniProtKB-ARBA"/>
</dbReference>
<evidence type="ECO:0000256" key="1">
    <source>
        <dbReference type="ARBA" id="ARBA00001936"/>
    </source>
</evidence>
<dbReference type="InterPro" id="IPR005630">
    <property type="entry name" value="Terpene_synthase_metal-bd"/>
</dbReference>
<dbReference type="SFLD" id="SFLDG01014">
    <property type="entry name" value="Terpene_Cyclase_Like_1_N-term"/>
    <property type="match status" value="1"/>
</dbReference>
<dbReference type="InterPro" id="IPR044814">
    <property type="entry name" value="Terpene_cyclase_plant_C1"/>
</dbReference>
<dbReference type="CDD" id="cd00684">
    <property type="entry name" value="Terpene_cyclase_plant_C1"/>
    <property type="match status" value="1"/>
</dbReference>
<dbReference type="SUPFAM" id="SSF48239">
    <property type="entry name" value="Terpenoid cyclases/Protein prenyltransferases"/>
    <property type="match status" value="1"/>
</dbReference>
<dbReference type="FunFam" id="1.50.10.130:FF:000002">
    <property type="entry name" value="Ent-copalyl diphosphate synthase, chloroplastic"/>
    <property type="match status" value="1"/>
</dbReference>
<dbReference type="GO" id="GO:0000287">
    <property type="term" value="F:magnesium ion binding"/>
    <property type="evidence" value="ECO:0007669"/>
    <property type="project" value="InterPro"/>
</dbReference>
<dbReference type="GO" id="GO:0050550">
    <property type="term" value="F:pinene synthase activity"/>
    <property type="evidence" value="ECO:0007669"/>
    <property type="project" value="UniProtKB-EC"/>
</dbReference>
<evidence type="ECO:0000313" key="8">
    <source>
        <dbReference type="EMBL" id="QHZ00923.1"/>
    </source>
</evidence>
<gene>
    <name evidence="8" type="primary">TPS16</name>
</gene>
<keyword evidence="3" id="KW-0460">Magnesium</keyword>
<dbReference type="InterPro" id="IPR034741">
    <property type="entry name" value="Terpene_cyclase-like_1_C"/>
</dbReference>
<sequence length="617" mass="71428">MALLSVFPLAFPELQKKSYVSNKSPVRLNFQSTETIKRKKVFTSNRSINAILTTHQQGITRRIGNHHPNLWDDGFLQSLEMPYDGPPYVERSKTLVREVKEKFNTMLTLESQDDLFQCLSMVDNVERLGIDRHFQEEIKATLDYVYRYWSNKGIGCGRNISSVDLNTTSLGFRILRLHKYNISSDVLESFKGKDGQLLNSSTQSQEEIKSIMNLFRASLIAFPKEKVMDEAKSFSTLYLKQALQKIDNSNLSREIKFNLEYEWHTNVPRLEARNYIEIYGDDNSWAKMTINGKVLELAKVDFNMMQCMQQRELQTLSRWWVESGLSKLEFSRHRHVEYYFWAAGGVIEPKYSTFRIGFAKLSALVTYLDDIYDTYGTYEELQLFTEAIKKWDPSAIEGLPKYMKITYMAFYDGVKDMAKEAQITQGRDTFDYAKSAWEVYIDAYMQEAKWLVEGYIPTLEEYLENGKVSSGSRVVTLQPILTLDALLPENILQEIDYPSKFDELLCLTLRVKGDTRTFEAEADRGETVSCITCYMRDHPGSTKEEAINYLQGLCDELLKELNWEYLKPDNVPPISKDCAYAISRGLQLLYKERDGFSVASKDTKNHIIKTMIEPFPI</sequence>
<comment type="similarity">
    <text evidence="5">Belongs to the terpene synthase family. Tpsa subfamily.</text>
</comment>
<evidence type="ECO:0000256" key="3">
    <source>
        <dbReference type="ARBA" id="ARBA00022842"/>
    </source>
</evidence>
<dbReference type="SFLD" id="SFLDG01019">
    <property type="entry name" value="Terpene_Cyclase_Like_1_C_Termi"/>
    <property type="match status" value="1"/>
</dbReference>
<name>A0A6C0QED6_TAICR</name>
<dbReference type="Gene3D" id="1.50.10.130">
    <property type="entry name" value="Terpene synthase, N-terminal domain"/>
    <property type="match status" value="1"/>
</dbReference>
<keyword evidence="2" id="KW-0479">Metal-binding</keyword>
<dbReference type="InterPro" id="IPR001906">
    <property type="entry name" value="Terpene_synth_N"/>
</dbReference>
<organism evidence="8">
    <name type="scientific">Taiwania cryptomerioides</name>
    <name type="common">Coffin tree</name>
    <dbReference type="NCBI Taxonomy" id="50187"/>
    <lineage>
        <taxon>Eukaryota</taxon>
        <taxon>Viridiplantae</taxon>
        <taxon>Streptophyta</taxon>
        <taxon>Embryophyta</taxon>
        <taxon>Tracheophyta</taxon>
        <taxon>Spermatophyta</taxon>
        <taxon>Pinopsida</taxon>
        <taxon>Pinidae</taxon>
        <taxon>Conifers II</taxon>
        <taxon>Cupressales</taxon>
        <taxon>Cupressaceae</taxon>
        <taxon>Taiwania</taxon>
    </lineage>
</organism>
<evidence type="ECO:0000259" key="7">
    <source>
        <dbReference type="Pfam" id="PF03936"/>
    </source>
</evidence>
<feature type="domain" description="Terpene synthase N-terminal" evidence="6">
    <location>
        <begin position="71"/>
        <end position="259"/>
    </location>
</feature>
<dbReference type="InterPro" id="IPR008930">
    <property type="entry name" value="Terpenoid_cyclase/PrenylTrfase"/>
</dbReference>
<dbReference type="EC" id="4.2.3.121" evidence="8"/>
<dbReference type="AlphaFoldDB" id="A0A6C0QED6"/>